<dbReference type="EMBL" id="VXKE01000001">
    <property type="protein sequence ID" value="KAA8711534.1"/>
    <property type="molecule type" value="Genomic_DNA"/>
</dbReference>
<comment type="caution">
    <text evidence="2">The sequence shown here is derived from an EMBL/GenBank/DDBJ whole genome shotgun (WGS) entry which is preliminary data.</text>
</comment>
<keyword evidence="1" id="KW-1133">Transmembrane helix</keyword>
<protein>
    <submittedName>
        <fullName evidence="2">Uncharacterized protein</fullName>
    </submittedName>
</protein>
<dbReference type="RefSeq" id="WP_150336618.1">
    <property type="nucleotide sequence ID" value="NZ_JAERIX010000005.1"/>
</dbReference>
<accession>A0A5M9QS51</accession>
<evidence type="ECO:0000313" key="2">
    <source>
        <dbReference type="EMBL" id="KAA8711534.1"/>
    </source>
</evidence>
<dbReference type="Proteomes" id="UP000323707">
    <property type="component" value="Unassembled WGS sequence"/>
</dbReference>
<gene>
    <name evidence="2" type="ORF">F4V45_00735</name>
</gene>
<feature type="transmembrane region" description="Helical" evidence="1">
    <location>
        <begin position="15"/>
        <end position="35"/>
    </location>
</feature>
<evidence type="ECO:0000256" key="1">
    <source>
        <dbReference type="SAM" id="Phobius"/>
    </source>
</evidence>
<reference evidence="2 3" key="1">
    <citation type="submission" date="2019-09" db="EMBL/GenBank/DDBJ databases">
        <title>Draft genome sequence of various Type strains from the CCUG.</title>
        <authorList>
            <person name="Pineiro-Iglesias B."/>
            <person name="Tunovic T."/>
            <person name="Unosson C."/>
            <person name="Inganas E."/>
            <person name="Ohlen M."/>
            <person name="Cardew S."/>
            <person name="Jensie-Markopoulos S."/>
            <person name="Salva-Serra F."/>
            <person name="Jaen-Luchoro D."/>
            <person name="Karlsson R."/>
            <person name="Svensson-Stadler L."/>
            <person name="Chun J."/>
            <person name="Moore E."/>
        </authorList>
    </citation>
    <scope>NUCLEOTIDE SEQUENCE [LARGE SCALE GENOMIC DNA]</scope>
    <source>
        <strain evidence="2 3">CCUG 32756T</strain>
    </source>
</reference>
<proteinExistence type="predicted"/>
<keyword evidence="1" id="KW-0472">Membrane</keyword>
<name>A0A5M9QS51_9HELI</name>
<sequence>MQPAKPNPHSKVSKAYALLYAAMFLLLISFFLTSLRTSTGITLDRLTNSHIRFQSALYLRSLEQVARICLASHITSGDFVLDADYIGGFEIIGDRVAMYIEAINRRTGQTIRSTKELTLTP</sequence>
<evidence type="ECO:0000313" key="3">
    <source>
        <dbReference type="Proteomes" id="UP000323707"/>
    </source>
</evidence>
<keyword evidence="1" id="KW-0812">Transmembrane</keyword>
<organism evidence="2 3">
    <name type="scientific">Helicobacter canis</name>
    <dbReference type="NCBI Taxonomy" id="29419"/>
    <lineage>
        <taxon>Bacteria</taxon>
        <taxon>Pseudomonadati</taxon>
        <taxon>Campylobacterota</taxon>
        <taxon>Epsilonproteobacteria</taxon>
        <taxon>Campylobacterales</taxon>
        <taxon>Helicobacteraceae</taxon>
        <taxon>Helicobacter</taxon>
    </lineage>
</organism>
<dbReference type="AlphaFoldDB" id="A0A5M9QS51"/>